<dbReference type="AlphaFoldDB" id="A0A8S1SBG3"/>
<reference evidence="1" key="1">
    <citation type="submission" date="2021-01" db="EMBL/GenBank/DDBJ databases">
        <authorList>
            <consortium name="Genoscope - CEA"/>
            <person name="William W."/>
        </authorList>
    </citation>
    <scope>NUCLEOTIDE SEQUENCE</scope>
</reference>
<proteinExistence type="predicted"/>
<evidence type="ECO:0000313" key="2">
    <source>
        <dbReference type="Proteomes" id="UP000683925"/>
    </source>
</evidence>
<dbReference type="Proteomes" id="UP000683925">
    <property type="component" value="Unassembled WGS sequence"/>
</dbReference>
<keyword evidence="2" id="KW-1185">Reference proteome</keyword>
<comment type="caution">
    <text evidence="1">The sequence shown here is derived from an EMBL/GenBank/DDBJ whole genome shotgun (WGS) entry which is preliminary data.</text>
</comment>
<organism evidence="1 2">
    <name type="scientific">Paramecium octaurelia</name>
    <dbReference type="NCBI Taxonomy" id="43137"/>
    <lineage>
        <taxon>Eukaryota</taxon>
        <taxon>Sar</taxon>
        <taxon>Alveolata</taxon>
        <taxon>Ciliophora</taxon>
        <taxon>Intramacronucleata</taxon>
        <taxon>Oligohymenophorea</taxon>
        <taxon>Peniculida</taxon>
        <taxon>Parameciidae</taxon>
        <taxon>Paramecium</taxon>
    </lineage>
</organism>
<protein>
    <submittedName>
        <fullName evidence="1">Uncharacterized protein</fullName>
    </submittedName>
</protein>
<sequence>MQLQKLDGIIICNNRIVIQFDQPLESYKKKTKPNLTHKIYVLNLPIGSLQQQVNAEDQERILDMIFQNQLFGCMKQQVQQKLNCILMRKFVSGSAEFIQLKWSLVQGKPLCIYFKQIRAMKVMQKNLITSQIILGIQFNLKNIRVERRLCKVVVGIETMR</sequence>
<evidence type="ECO:0000313" key="1">
    <source>
        <dbReference type="EMBL" id="CAD8136887.1"/>
    </source>
</evidence>
<accession>A0A8S1SBG3</accession>
<dbReference type="EMBL" id="CAJJDP010000007">
    <property type="protein sequence ID" value="CAD8136887.1"/>
    <property type="molecule type" value="Genomic_DNA"/>
</dbReference>
<gene>
    <name evidence="1" type="ORF">POCTA_138.1.T0080080</name>
</gene>
<name>A0A8S1SBG3_PAROT</name>